<name>A0ABY9SHN6_9ENTR</name>
<reference evidence="2 3" key="1">
    <citation type="submission" date="2023-09" db="EMBL/GenBank/DDBJ databases">
        <title>Buttiauxella selenatireducens sp. nov., isolated from the rhizosphere of Cardamine hupingshanesis.</title>
        <authorList>
            <person name="Zhang S."/>
            <person name="Xu Z."/>
            <person name="Wang H."/>
            <person name="Guo Y."/>
        </authorList>
    </citation>
    <scope>NUCLEOTIDE SEQUENCE [LARGE SCALE GENOMIC DNA]</scope>
    <source>
        <strain evidence="2 3">R73</strain>
    </source>
</reference>
<keyword evidence="1" id="KW-0812">Transmembrane</keyword>
<keyword evidence="1" id="KW-1133">Transmembrane helix</keyword>
<accession>A0ABY9SHN6</accession>
<evidence type="ECO:0000256" key="1">
    <source>
        <dbReference type="SAM" id="Phobius"/>
    </source>
</evidence>
<proteinExistence type="predicted"/>
<dbReference type="RefSeq" id="WP_309878379.1">
    <property type="nucleotide sequence ID" value="NZ_CP133838.1"/>
</dbReference>
<dbReference type="Proteomes" id="UP001246690">
    <property type="component" value="Chromosome"/>
</dbReference>
<evidence type="ECO:0000313" key="3">
    <source>
        <dbReference type="Proteomes" id="UP001246690"/>
    </source>
</evidence>
<gene>
    <name evidence="2" type="primary">mgtS</name>
    <name evidence="2" type="ORF">RHD99_08370</name>
</gene>
<keyword evidence="1" id="KW-0472">Membrane</keyword>
<sequence length="31" mass="3575">MLESMHVFLAILGLIVFSGFLSAYFSHKWDD</sequence>
<evidence type="ECO:0000313" key="2">
    <source>
        <dbReference type="EMBL" id="WMY75936.1"/>
    </source>
</evidence>
<organism evidence="2 3">
    <name type="scientific">Buttiauxella selenatireducens</name>
    <dbReference type="NCBI Taxonomy" id="3073902"/>
    <lineage>
        <taxon>Bacteria</taxon>
        <taxon>Pseudomonadati</taxon>
        <taxon>Pseudomonadota</taxon>
        <taxon>Gammaproteobacteria</taxon>
        <taxon>Enterobacterales</taxon>
        <taxon>Enterobacteriaceae</taxon>
        <taxon>Buttiauxella</taxon>
    </lineage>
</organism>
<keyword evidence="3" id="KW-1185">Reference proteome</keyword>
<dbReference type="Pfam" id="PF22865">
    <property type="entry name" value="MgtS-like"/>
    <property type="match status" value="1"/>
</dbReference>
<dbReference type="NCBIfam" id="NF033842">
    <property type="entry name" value="small_MgtS"/>
    <property type="match status" value="1"/>
</dbReference>
<dbReference type="InterPro" id="IPR047998">
    <property type="entry name" value="MgtS"/>
</dbReference>
<dbReference type="EMBL" id="CP133838">
    <property type="protein sequence ID" value="WMY75936.1"/>
    <property type="molecule type" value="Genomic_DNA"/>
</dbReference>
<feature type="transmembrane region" description="Helical" evidence="1">
    <location>
        <begin position="7"/>
        <end position="25"/>
    </location>
</feature>
<protein>
    <submittedName>
        <fullName evidence="2">Protein MgtS</fullName>
    </submittedName>
</protein>